<gene>
    <name evidence="1" type="ORF">JOC47_001465</name>
</gene>
<organism evidence="1 2">
    <name type="scientific">Halanaerobacter jeridensis</name>
    <dbReference type="NCBI Taxonomy" id="706427"/>
    <lineage>
        <taxon>Bacteria</taxon>
        <taxon>Bacillati</taxon>
        <taxon>Bacillota</taxon>
        <taxon>Clostridia</taxon>
        <taxon>Halanaerobiales</taxon>
        <taxon>Halobacteroidaceae</taxon>
        <taxon>Halanaerobacter</taxon>
    </lineage>
</organism>
<proteinExistence type="predicted"/>
<dbReference type="AlphaFoldDB" id="A0A939BQR0"/>
<evidence type="ECO:0000313" key="1">
    <source>
        <dbReference type="EMBL" id="MBM7556614.1"/>
    </source>
</evidence>
<dbReference type="Proteomes" id="UP000774000">
    <property type="component" value="Unassembled WGS sequence"/>
</dbReference>
<keyword evidence="2" id="KW-1185">Reference proteome</keyword>
<sequence>MSDCGGGPGRTTTSVAQLLCVEFDVEYQVNVKNPKNINVVPVKCLGKVVCDEGDECPDCPDLENEEE</sequence>
<accession>A0A939BQR0</accession>
<dbReference type="EMBL" id="JAFBDQ010000006">
    <property type="protein sequence ID" value="MBM7556614.1"/>
    <property type="molecule type" value="Genomic_DNA"/>
</dbReference>
<protein>
    <submittedName>
        <fullName evidence="1">Uncharacterized protein</fullName>
    </submittedName>
</protein>
<evidence type="ECO:0000313" key="2">
    <source>
        <dbReference type="Proteomes" id="UP000774000"/>
    </source>
</evidence>
<comment type="caution">
    <text evidence="1">The sequence shown here is derived from an EMBL/GenBank/DDBJ whole genome shotgun (WGS) entry which is preliminary data.</text>
</comment>
<reference evidence="1" key="1">
    <citation type="submission" date="2021-01" db="EMBL/GenBank/DDBJ databases">
        <title>Genomic Encyclopedia of Type Strains, Phase IV (KMG-IV): sequencing the most valuable type-strain genomes for metagenomic binning, comparative biology and taxonomic classification.</title>
        <authorList>
            <person name="Goeker M."/>
        </authorList>
    </citation>
    <scope>NUCLEOTIDE SEQUENCE</scope>
    <source>
        <strain evidence="1">DSM 23230</strain>
    </source>
</reference>
<dbReference type="RefSeq" id="WP_204701392.1">
    <property type="nucleotide sequence ID" value="NZ_JAFBDQ010000006.1"/>
</dbReference>
<name>A0A939BQR0_9FIRM</name>